<feature type="compositionally biased region" description="Acidic residues" evidence="1">
    <location>
        <begin position="52"/>
        <end position="66"/>
    </location>
</feature>
<accession>A0A9N8ELK8</accession>
<reference evidence="2" key="1">
    <citation type="submission" date="2020-06" db="EMBL/GenBank/DDBJ databases">
        <authorList>
            <consortium name="Plant Systems Biology data submission"/>
        </authorList>
    </citation>
    <scope>NUCLEOTIDE SEQUENCE</scope>
    <source>
        <strain evidence="2">D6</strain>
    </source>
</reference>
<dbReference type="AlphaFoldDB" id="A0A9N8ELK8"/>
<keyword evidence="3" id="KW-1185">Reference proteome</keyword>
<sequence>MHSGIPDTRGNRNGVCSENPEPNDETGNRIPLNHEYWDPHRESDTTNPNGSGEEDFSYTAPDDAEIDCVSVNPEIDPDDSTSSWFEAEESDVEKGHEDGEEQEVAFVEQDDQSYSSDGDESVSIDSDQMKEEAIRSSFFWQVVPYTRRGGRK</sequence>
<dbReference type="EMBL" id="CAICTM010001354">
    <property type="protein sequence ID" value="CAB9522918.1"/>
    <property type="molecule type" value="Genomic_DNA"/>
</dbReference>
<dbReference type="Proteomes" id="UP001153069">
    <property type="component" value="Unassembled WGS sequence"/>
</dbReference>
<comment type="caution">
    <text evidence="2">The sequence shown here is derived from an EMBL/GenBank/DDBJ whole genome shotgun (WGS) entry which is preliminary data.</text>
</comment>
<evidence type="ECO:0000256" key="1">
    <source>
        <dbReference type="SAM" id="MobiDB-lite"/>
    </source>
</evidence>
<name>A0A9N8ELK8_9STRA</name>
<evidence type="ECO:0000313" key="2">
    <source>
        <dbReference type="EMBL" id="CAB9522918.1"/>
    </source>
</evidence>
<organism evidence="2 3">
    <name type="scientific">Seminavis robusta</name>
    <dbReference type="NCBI Taxonomy" id="568900"/>
    <lineage>
        <taxon>Eukaryota</taxon>
        <taxon>Sar</taxon>
        <taxon>Stramenopiles</taxon>
        <taxon>Ochrophyta</taxon>
        <taxon>Bacillariophyta</taxon>
        <taxon>Bacillariophyceae</taxon>
        <taxon>Bacillariophycidae</taxon>
        <taxon>Naviculales</taxon>
        <taxon>Naviculaceae</taxon>
        <taxon>Seminavis</taxon>
    </lineage>
</organism>
<feature type="compositionally biased region" description="Acidic residues" evidence="1">
    <location>
        <begin position="98"/>
        <end position="122"/>
    </location>
</feature>
<proteinExistence type="predicted"/>
<feature type="region of interest" description="Disordered" evidence="1">
    <location>
        <begin position="1"/>
        <end position="129"/>
    </location>
</feature>
<protein>
    <submittedName>
        <fullName evidence="2">Uncharacterized protein</fullName>
    </submittedName>
</protein>
<feature type="compositionally biased region" description="Basic and acidic residues" evidence="1">
    <location>
        <begin position="35"/>
        <end position="44"/>
    </location>
</feature>
<gene>
    <name evidence="2" type="ORF">SEMRO_1356_G265720.1</name>
</gene>
<evidence type="ECO:0000313" key="3">
    <source>
        <dbReference type="Proteomes" id="UP001153069"/>
    </source>
</evidence>